<reference evidence="11" key="1">
    <citation type="submission" date="2023-08" db="EMBL/GenBank/DDBJ databases">
        <title>Comparative genomics and taxonomic characterization of three novel marine species of genus Marivirga.</title>
        <authorList>
            <person name="Muhammad N."/>
            <person name="Kim S.-G."/>
        </authorList>
    </citation>
    <scope>NUCLEOTIDE SEQUENCE [LARGE SCALE GENOMIC DNA]</scope>
    <source>
        <strain evidence="11">ABR2-2</strain>
    </source>
</reference>
<evidence type="ECO:0000256" key="4">
    <source>
        <dbReference type="ARBA" id="ARBA00022692"/>
    </source>
</evidence>
<dbReference type="Proteomes" id="UP001244443">
    <property type="component" value="Chromosome"/>
</dbReference>
<dbReference type="PANTHER" id="PTHR30069">
    <property type="entry name" value="TONB-DEPENDENT OUTER MEMBRANE RECEPTOR"/>
    <property type="match status" value="1"/>
</dbReference>
<dbReference type="Gene3D" id="2.40.170.20">
    <property type="entry name" value="TonB-dependent receptor, beta-barrel domain"/>
    <property type="match status" value="1"/>
</dbReference>
<evidence type="ECO:0000256" key="5">
    <source>
        <dbReference type="ARBA" id="ARBA00022729"/>
    </source>
</evidence>
<dbReference type="RefSeq" id="WP_308355625.1">
    <property type="nucleotide sequence ID" value="NZ_CP129970.2"/>
</dbReference>
<dbReference type="AlphaFoldDB" id="A0AA49GG03"/>
<feature type="signal peptide" evidence="9">
    <location>
        <begin position="1"/>
        <end position="22"/>
    </location>
</feature>
<dbReference type="SUPFAM" id="SSF49464">
    <property type="entry name" value="Carboxypeptidase regulatory domain-like"/>
    <property type="match status" value="1"/>
</dbReference>
<dbReference type="GO" id="GO:0009279">
    <property type="term" value="C:cell outer membrane"/>
    <property type="evidence" value="ECO:0007669"/>
    <property type="project" value="UniProtKB-SubCell"/>
</dbReference>
<dbReference type="InterPro" id="IPR037066">
    <property type="entry name" value="Plug_dom_sf"/>
</dbReference>
<accession>A0AA49GG03</accession>
<evidence type="ECO:0000313" key="11">
    <source>
        <dbReference type="EMBL" id="WKK85926.2"/>
    </source>
</evidence>
<evidence type="ECO:0000259" key="10">
    <source>
        <dbReference type="Pfam" id="PF07715"/>
    </source>
</evidence>
<keyword evidence="7 8" id="KW-0998">Cell outer membrane</keyword>
<dbReference type="SUPFAM" id="SSF56935">
    <property type="entry name" value="Porins"/>
    <property type="match status" value="1"/>
</dbReference>
<dbReference type="InterPro" id="IPR008969">
    <property type="entry name" value="CarboxyPept-like_regulatory"/>
</dbReference>
<dbReference type="GO" id="GO:0015344">
    <property type="term" value="F:siderophore uptake transmembrane transporter activity"/>
    <property type="evidence" value="ECO:0007669"/>
    <property type="project" value="TreeGrafter"/>
</dbReference>
<dbReference type="EMBL" id="CP129970">
    <property type="protein sequence ID" value="WKK85926.2"/>
    <property type="molecule type" value="Genomic_DNA"/>
</dbReference>
<dbReference type="PROSITE" id="PS52016">
    <property type="entry name" value="TONB_DEPENDENT_REC_3"/>
    <property type="match status" value="1"/>
</dbReference>
<keyword evidence="3 8" id="KW-1134">Transmembrane beta strand</keyword>
<dbReference type="InterPro" id="IPR012910">
    <property type="entry name" value="Plug_dom"/>
</dbReference>
<dbReference type="Pfam" id="PF07715">
    <property type="entry name" value="Plug"/>
    <property type="match status" value="1"/>
</dbReference>
<dbReference type="Gene3D" id="2.170.130.10">
    <property type="entry name" value="TonB-dependent receptor, plug domain"/>
    <property type="match status" value="1"/>
</dbReference>
<dbReference type="GO" id="GO:0044718">
    <property type="term" value="P:siderophore transmembrane transport"/>
    <property type="evidence" value="ECO:0007669"/>
    <property type="project" value="TreeGrafter"/>
</dbReference>
<keyword evidence="11" id="KW-0675">Receptor</keyword>
<dbReference type="InterPro" id="IPR036942">
    <property type="entry name" value="Beta-barrel_TonB_sf"/>
</dbReference>
<keyword evidence="5 9" id="KW-0732">Signal</keyword>
<dbReference type="Pfam" id="PF13715">
    <property type="entry name" value="CarbopepD_reg_2"/>
    <property type="match status" value="1"/>
</dbReference>
<dbReference type="InterPro" id="IPR039426">
    <property type="entry name" value="TonB-dep_rcpt-like"/>
</dbReference>
<organism evidence="11 12">
    <name type="scientific">Marivirga arenosa</name>
    <dbReference type="NCBI Taxonomy" id="3059076"/>
    <lineage>
        <taxon>Bacteria</taxon>
        <taxon>Pseudomonadati</taxon>
        <taxon>Bacteroidota</taxon>
        <taxon>Cytophagia</taxon>
        <taxon>Cytophagales</taxon>
        <taxon>Marivirgaceae</taxon>
        <taxon>Marivirga</taxon>
    </lineage>
</organism>
<evidence type="ECO:0000256" key="1">
    <source>
        <dbReference type="ARBA" id="ARBA00004571"/>
    </source>
</evidence>
<evidence type="ECO:0000256" key="7">
    <source>
        <dbReference type="ARBA" id="ARBA00023237"/>
    </source>
</evidence>
<comment type="similarity">
    <text evidence="8">Belongs to the TonB-dependent receptor family.</text>
</comment>
<evidence type="ECO:0000256" key="8">
    <source>
        <dbReference type="PROSITE-ProRule" id="PRU01360"/>
    </source>
</evidence>
<evidence type="ECO:0000256" key="9">
    <source>
        <dbReference type="SAM" id="SignalP"/>
    </source>
</evidence>
<proteinExistence type="inferred from homology"/>
<gene>
    <name evidence="11" type="ORF">QYS48_02380</name>
</gene>
<dbReference type="PANTHER" id="PTHR30069:SF29">
    <property type="entry name" value="HEMOGLOBIN AND HEMOGLOBIN-HAPTOGLOBIN-BINDING PROTEIN 1-RELATED"/>
    <property type="match status" value="1"/>
</dbReference>
<name>A0AA49GG03_9BACT</name>
<keyword evidence="6 8" id="KW-0472">Membrane</keyword>
<keyword evidence="2 8" id="KW-0813">Transport</keyword>
<evidence type="ECO:0000256" key="3">
    <source>
        <dbReference type="ARBA" id="ARBA00022452"/>
    </source>
</evidence>
<keyword evidence="4 8" id="KW-0812">Transmembrane</keyword>
<evidence type="ECO:0000313" key="12">
    <source>
        <dbReference type="Proteomes" id="UP001244443"/>
    </source>
</evidence>
<keyword evidence="12" id="KW-1185">Reference proteome</keyword>
<sequence>MNHIIKYLVFFFSFILSLQLNAQKFSVSGYVKEASSGEVLIGATVVDKNNPGTGMATNVYGYYSFELAKGSYTLMVSYVGYETKQVDITVDKDISINFNLKEEASSLDEVVVTATRSDENVSSVKMSVEKLDIKKIKSIPALFGEVDVVKSLQLLPGVSTAGEGTSGLFVRGGSSDQNLILLDEATVYNASHLLGFFSVFNPDAVKNVEIYKGGIPAKYGGRISSILDIQMREGNNQEFEASGGIGSISSRLTAEIPVVKDKSSLLLSGRRTYADVFLTFAQDENLRNNTLYFYDFNTKFNYRFSDKDKVFVSGYFGRDKLGFQDLFGFDWGNSTVSTRWNHLFNDKLFLNTTLLYSNYNYGFDVNSAGTGFNWKSGLEEYNLKFDFDYFLNNNNTLFFGANAIYHIFAPAEITSQDNNIQSFNLQNDYAVETALYISNQHTISDKLSMEYGIRYSSFAKIGPDSVSIYEEGLRKSPENEIRTEAYGNGELVKYYGGFEPRLGIRYLVNSTTSLKASYNRMRQYLQVASNSTAGFPTDRWIPADYHIKPVIGDQVALGYFKNLKDNAWEVSVEGYYKWLQNVVDFLPGEDVLLNDRIETAVADGIAWSYGAEFMLRKNVGKTSGWLSYTLSRTQRQIEGVASGEPYLARYDKPHDIALVLSHKFSERLSLSGNWVYSTGAAVTFPQGRYIVNGQNIPYYDDSKRNTSRMPDFHRLDLGFNYDLKSRSEKFNHEINVSFYNVYNRKNPFSIEFRQVNNNDPTFDSSEDGPITSTRPAAVKTALFGIIPSVTYNFSFN</sequence>
<comment type="subcellular location">
    <subcellularLocation>
        <location evidence="1 8">Cell outer membrane</location>
        <topology evidence="1 8">Multi-pass membrane protein</topology>
    </subcellularLocation>
</comment>
<evidence type="ECO:0000256" key="6">
    <source>
        <dbReference type="ARBA" id="ARBA00023136"/>
    </source>
</evidence>
<feature type="chain" id="PRO_5041388750" evidence="9">
    <location>
        <begin position="23"/>
        <end position="796"/>
    </location>
</feature>
<feature type="domain" description="TonB-dependent receptor plug" evidence="10">
    <location>
        <begin position="144"/>
        <end position="222"/>
    </location>
</feature>
<protein>
    <submittedName>
        <fullName evidence="11">TonB-dependent receptor</fullName>
    </submittedName>
</protein>
<dbReference type="Gene3D" id="2.60.40.1120">
    <property type="entry name" value="Carboxypeptidase-like, regulatory domain"/>
    <property type="match status" value="1"/>
</dbReference>
<evidence type="ECO:0000256" key="2">
    <source>
        <dbReference type="ARBA" id="ARBA00022448"/>
    </source>
</evidence>